<evidence type="ECO:0000259" key="2">
    <source>
        <dbReference type="Pfam" id="PF20253"/>
    </source>
</evidence>
<dbReference type="AlphaFoldDB" id="A0AAN7BHW9"/>
<evidence type="ECO:0000313" key="4">
    <source>
        <dbReference type="Proteomes" id="UP001301958"/>
    </source>
</evidence>
<feature type="compositionally biased region" description="Acidic residues" evidence="1">
    <location>
        <begin position="844"/>
        <end position="853"/>
    </location>
</feature>
<name>A0AAN7BHW9_9PEZI</name>
<feature type="region of interest" description="Disordered" evidence="1">
    <location>
        <begin position="817"/>
        <end position="859"/>
    </location>
</feature>
<dbReference type="Pfam" id="PF20253">
    <property type="entry name" value="DUF6604"/>
    <property type="match status" value="1"/>
</dbReference>
<evidence type="ECO:0000313" key="3">
    <source>
        <dbReference type="EMBL" id="KAK4223589.1"/>
    </source>
</evidence>
<accession>A0AAN7BHW9</accession>
<dbReference type="PANTHER" id="PTHR38795">
    <property type="entry name" value="DUF6604 DOMAIN-CONTAINING PROTEIN"/>
    <property type="match status" value="1"/>
</dbReference>
<dbReference type="Proteomes" id="UP001301958">
    <property type="component" value="Unassembled WGS sequence"/>
</dbReference>
<sequence length="859" mass="98106">MASPPLVSTYLQYRENINMVASCLCRTALDLGYSPDKLTNPLPSPESTPSQPQASKRLKGKARKEAKAKGKKVEEAPTIIKYIVANKDLISLAQYINSYESLHHIPDTFAIALNKCIAVQTSYCFEAGQDAKFNLLYITMLEKIRTILKPRMSTKAAYACDEPIDPKTLKDLLDILNLYEPPENDIEPLKDETIVFEAEPQEKVSDLLMVYYMLFYDMKKIQAELHGIWNEFRKNRFDIGVVAVTTNTAIEVARSIINGVLPALGDYDISDLATRLHIAFCRSNNYTFQEAVDPMATKHEAYEHANYTFLNAYRLLVTALSEQDTKRLPLYKPGKYGVYRPKNARKKLSNSRKFLEDKYLVNEMWNELAIASIIENYPVQDEMMRGVKEAIKNNEIPYYLVFATQVFLDINHYLRHHAPLIGLHVFGQLNKIANTVRSQLEFGTKHKSPAWPASSDHRLREHMRNAQWVVDDPVYRYKLKAYTKAGIQPPKKGIVKGHMVRLSPVLSGLLFYHFRFEMHEIGIHVINAWQTINTCWHLYLALKTELLITREWKDIEVCRSVLTEANFYVGDKPKNMQEYFDQFCLQKGVNPQTFLKTKHRVNKPDLSSGVHLIGDKNKILTAHTIFGNRYFRYKSGATSVVNWTKENVDEILCHSTTRYYTTQYVNPVEPTQKPRRDATKKLKKGELVHPDEFIESIGYALQAETSEFVFPWIIMHQITWDLLEKLTKKCRPVLLELFGEKYFEHEGDLPWVVGYALLAALPKEKGGLGDERLFMISGAVIDVFLRGAGDSVVRLGEMHLGLKINFAEAGSIAEQEKAVYGEDEEGLTGVEGQEEGGERSGLRDDEEGEEDDGGVSIRE</sequence>
<feature type="compositionally biased region" description="Polar residues" evidence="1">
    <location>
        <begin position="45"/>
        <end position="54"/>
    </location>
</feature>
<proteinExistence type="predicted"/>
<reference evidence="3" key="1">
    <citation type="journal article" date="2023" name="Mol. Phylogenet. Evol.">
        <title>Genome-scale phylogeny and comparative genomics of the fungal order Sordariales.</title>
        <authorList>
            <person name="Hensen N."/>
            <person name="Bonometti L."/>
            <person name="Westerberg I."/>
            <person name="Brannstrom I.O."/>
            <person name="Guillou S."/>
            <person name="Cros-Aarteil S."/>
            <person name="Calhoun S."/>
            <person name="Haridas S."/>
            <person name="Kuo A."/>
            <person name="Mondo S."/>
            <person name="Pangilinan J."/>
            <person name="Riley R."/>
            <person name="LaButti K."/>
            <person name="Andreopoulos B."/>
            <person name="Lipzen A."/>
            <person name="Chen C."/>
            <person name="Yan M."/>
            <person name="Daum C."/>
            <person name="Ng V."/>
            <person name="Clum A."/>
            <person name="Steindorff A."/>
            <person name="Ohm R.A."/>
            <person name="Martin F."/>
            <person name="Silar P."/>
            <person name="Natvig D.O."/>
            <person name="Lalanne C."/>
            <person name="Gautier V."/>
            <person name="Ament-Velasquez S.L."/>
            <person name="Kruys A."/>
            <person name="Hutchinson M.I."/>
            <person name="Powell A.J."/>
            <person name="Barry K."/>
            <person name="Miller A.N."/>
            <person name="Grigoriev I.V."/>
            <person name="Debuchy R."/>
            <person name="Gladieux P."/>
            <person name="Hiltunen Thoren M."/>
            <person name="Johannesson H."/>
        </authorList>
    </citation>
    <scope>NUCLEOTIDE SEQUENCE</scope>
    <source>
        <strain evidence="3">CBS 990.96</strain>
    </source>
</reference>
<dbReference type="InterPro" id="IPR046539">
    <property type="entry name" value="DUF6604"/>
</dbReference>
<gene>
    <name evidence="3" type="ORF">QBC38DRAFT_45279</name>
</gene>
<protein>
    <recommendedName>
        <fullName evidence="2">DUF6604 domain-containing protein</fullName>
    </recommendedName>
</protein>
<feature type="domain" description="DUF6604" evidence="2">
    <location>
        <begin position="12"/>
        <end position="260"/>
    </location>
</feature>
<dbReference type="PANTHER" id="PTHR38795:SF1">
    <property type="entry name" value="DUF6604 DOMAIN-CONTAINING PROTEIN"/>
    <property type="match status" value="1"/>
</dbReference>
<dbReference type="EMBL" id="MU865421">
    <property type="protein sequence ID" value="KAK4223589.1"/>
    <property type="molecule type" value="Genomic_DNA"/>
</dbReference>
<organism evidence="3 4">
    <name type="scientific">Podospora fimiseda</name>
    <dbReference type="NCBI Taxonomy" id="252190"/>
    <lineage>
        <taxon>Eukaryota</taxon>
        <taxon>Fungi</taxon>
        <taxon>Dikarya</taxon>
        <taxon>Ascomycota</taxon>
        <taxon>Pezizomycotina</taxon>
        <taxon>Sordariomycetes</taxon>
        <taxon>Sordariomycetidae</taxon>
        <taxon>Sordariales</taxon>
        <taxon>Podosporaceae</taxon>
        <taxon>Podospora</taxon>
    </lineage>
</organism>
<keyword evidence="4" id="KW-1185">Reference proteome</keyword>
<comment type="caution">
    <text evidence="3">The sequence shown here is derived from an EMBL/GenBank/DDBJ whole genome shotgun (WGS) entry which is preliminary data.</text>
</comment>
<evidence type="ECO:0000256" key="1">
    <source>
        <dbReference type="SAM" id="MobiDB-lite"/>
    </source>
</evidence>
<feature type="region of interest" description="Disordered" evidence="1">
    <location>
        <begin position="36"/>
        <end position="69"/>
    </location>
</feature>
<reference evidence="3" key="2">
    <citation type="submission" date="2023-05" db="EMBL/GenBank/DDBJ databases">
        <authorList>
            <consortium name="Lawrence Berkeley National Laboratory"/>
            <person name="Steindorff A."/>
            <person name="Hensen N."/>
            <person name="Bonometti L."/>
            <person name="Westerberg I."/>
            <person name="Brannstrom I.O."/>
            <person name="Guillou S."/>
            <person name="Cros-Aarteil S."/>
            <person name="Calhoun S."/>
            <person name="Haridas S."/>
            <person name="Kuo A."/>
            <person name="Mondo S."/>
            <person name="Pangilinan J."/>
            <person name="Riley R."/>
            <person name="Labutti K."/>
            <person name="Andreopoulos B."/>
            <person name="Lipzen A."/>
            <person name="Chen C."/>
            <person name="Yanf M."/>
            <person name="Daum C."/>
            <person name="Ng V."/>
            <person name="Clum A."/>
            <person name="Ohm R."/>
            <person name="Martin F."/>
            <person name="Silar P."/>
            <person name="Natvig D."/>
            <person name="Lalanne C."/>
            <person name="Gautier V."/>
            <person name="Ament-Velasquez S.L."/>
            <person name="Kruys A."/>
            <person name="Hutchinson M.I."/>
            <person name="Powell A.J."/>
            <person name="Barry K."/>
            <person name="Miller A.N."/>
            <person name="Grigoriev I.V."/>
            <person name="Debuchy R."/>
            <person name="Gladieux P."/>
            <person name="Thoren M.H."/>
            <person name="Johannesson H."/>
        </authorList>
    </citation>
    <scope>NUCLEOTIDE SEQUENCE</scope>
    <source>
        <strain evidence="3">CBS 990.96</strain>
    </source>
</reference>